<dbReference type="Proteomes" id="UP000321378">
    <property type="component" value="Chromosome"/>
</dbReference>
<gene>
    <name evidence="1" type="ORF">JMUB3935_1211</name>
</gene>
<name>A0A510KQH1_9FUSO</name>
<dbReference type="STRING" id="1122173.GCA_000482505_00080"/>
<evidence type="ECO:0000313" key="1">
    <source>
        <dbReference type="EMBL" id="BBM52233.1"/>
    </source>
</evidence>
<dbReference type="EMBL" id="AP019840">
    <property type="protein sequence ID" value="BBM52233.1"/>
    <property type="molecule type" value="Genomic_DNA"/>
</dbReference>
<proteinExistence type="predicted"/>
<dbReference type="Pfam" id="PF07751">
    <property type="entry name" value="Abi_2"/>
    <property type="match status" value="1"/>
</dbReference>
<dbReference type="AlphaFoldDB" id="A0A510KQH1"/>
<evidence type="ECO:0000313" key="2">
    <source>
        <dbReference type="Proteomes" id="UP000321378"/>
    </source>
</evidence>
<organism evidence="1 2">
    <name type="scientific">Leptotrichia trevisanii</name>
    <dbReference type="NCBI Taxonomy" id="109328"/>
    <lineage>
        <taxon>Bacteria</taxon>
        <taxon>Fusobacteriati</taxon>
        <taxon>Fusobacteriota</taxon>
        <taxon>Fusobacteriia</taxon>
        <taxon>Fusobacteriales</taxon>
        <taxon>Leptotrichiaceae</taxon>
        <taxon>Leptotrichia</taxon>
    </lineage>
</organism>
<sequence>MDQPFKKFKEQEMIISSRMSIDKDTISILKRFNYYSIINFYKAPFLEKNKNLRGKDKYIENFKFKYLKSLHDFDRELRILFFDNLTLLESFFKTAISYYFSETNGILKKNSYLLLENYNTGKENSNILNISMVVNKLKKIKKDNEKMIIRHYNTTKDNIPFWIIIHYLTFGDISKLYSCLHKNVYDKICDHFKNLYKEEYGNLPNITHSFVRTYLVASSHFRNVAAHNERLYEFSSRETVNIKKVSDITSNRNQKLFTIYEGLKLFLPKEEFDALTEKLKLIIKTLEDKLENIININDILSRMDFPNDWHKN</sequence>
<accession>A0A510KQH1</accession>
<reference evidence="1 2" key="1">
    <citation type="submission" date="2019-07" db="EMBL/GenBank/DDBJ databases">
        <title>Complete Genome Sequence of Leptotrichia trevisanii Strain JMUB3935.</title>
        <authorList>
            <person name="Watanabe S."/>
            <person name="Cui L."/>
        </authorList>
    </citation>
    <scope>NUCLEOTIDE SEQUENCE [LARGE SCALE GENOMIC DNA]</scope>
    <source>
        <strain evidence="1 2">JMUB3935</strain>
    </source>
</reference>
<evidence type="ECO:0008006" key="3">
    <source>
        <dbReference type="Google" id="ProtNLM"/>
    </source>
</evidence>
<dbReference type="InterPro" id="IPR011664">
    <property type="entry name" value="Abi_system_AbiD/AbiF-like"/>
</dbReference>
<protein>
    <recommendedName>
        <fullName evidence="3">Abi-like protein</fullName>
    </recommendedName>
</protein>
<dbReference type="RefSeq" id="WP_146996544.1">
    <property type="nucleotide sequence ID" value="NZ_AP019840.1"/>
</dbReference>